<dbReference type="AlphaFoldDB" id="A0AAD4E6U2"/>
<keyword evidence="1" id="KW-0732">Signal</keyword>
<sequence length="72" mass="7913">MHQPLVCLALSLAIASPCSSVTPQYRSIRLETPLLSSSVSITITMRSPVDPDDMMLECESLVACLLNQRYIC</sequence>
<keyword evidence="3" id="KW-1185">Reference proteome</keyword>
<comment type="caution">
    <text evidence="2">The sequence shown here is derived from an EMBL/GenBank/DDBJ whole genome shotgun (WGS) entry which is preliminary data.</text>
</comment>
<protein>
    <recommendedName>
        <fullName evidence="4">Secreted protein</fullName>
    </recommendedName>
</protein>
<proteinExistence type="predicted"/>
<gene>
    <name evidence="2" type="ORF">F5891DRAFT_1033097</name>
</gene>
<organism evidence="2 3">
    <name type="scientific">Suillus fuscotomentosus</name>
    <dbReference type="NCBI Taxonomy" id="1912939"/>
    <lineage>
        <taxon>Eukaryota</taxon>
        <taxon>Fungi</taxon>
        <taxon>Dikarya</taxon>
        <taxon>Basidiomycota</taxon>
        <taxon>Agaricomycotina</taxon>
        <taxon>Agaricomycetes</taxon>
        <taxon>Agaricomycetidae</taxon>
        <taxon>Boletales</taxon>
        <taxon>Suillineae</taxon>
        <taxon>Suillaceae</taxon>
        <taxon>Suillus</taxon>
    </lineage>
</organism>
<dbReference type="RefSeq" id="XP_041226228.1">
    <property type="nucleotide sequence ID" value="XM_041361689.1"/>
</dbReference>
<evidence type="ECO:0008006" key="4">
    <source>
        <dbReference type="Google" id="ProtNLM"/>
    </source>
</evidence>
<dbReference type="GeneID" id="64655987"/>
<feature type="chain" id="PRO_5042162214" description="Secreted protein" evidence="1">
    <location>
        <begin position="21"/>
        <end position="72"/>
    </location>
</feature>
<dbReference type="EMBL" id="JABBWK010000026">
    <property type="protein sequence ID" value="KAG1900652.1"/>
    <property type="molecule type" value="Genomic_DNA"/>
</dbReference>
<evidence type="ECO:0000256" key="1">
    <source>
        <dbReference type="SAM" id="SignalP"/>
    </source>
</evidence>
<dbReference type="Proteomes" id="UP001195769">
    <property type="component" value="Unassembled WGS sequence"/>
</dbReference>
<evidence type="ECO:0000313" key="2">
    <source>
        <dbReference type="EMBL" id="KAG1900652.1"/>
    </source>
</evidence>
<evidence type="ECO:0000313" key="3">
    <source>
        <dbReference type="Proteomes" id="UP001195769"/>
    </source>
</evidence>
<reference evidence="2" key="1">
    <citation type="journal article" date="2020" name="New Phytol.">
        <title>Comparative genomics reveals dynamic genome evolution in host specialist ectomycorrhizal fungi.</title>
        <authorList>
            <person name="Lofgren L.A."/>
            <person name="Nguyen N.H."/>
            <person name="Vilgalys R."/>
            <person name="Ruytinx J."/>
            <person name="Liao H.L."/>
            <person name="Branco S."/>
            <person name="Kuo A."/>
            <person name="LaButti K."/>
            <person name="Lipzen A."/>
            <person name="Andreopoulos W."/>
            <person name="Pangilinan J."/>
            <person name="Riley R."/>
            <person name="Hundley H."/>
            <person name="Na H."/>
            <person name="Barry K."/>
            <person name="Grigoriev I.V."/>
            <person name="Stajich J.E."/>
            <person name="Kennedy P.G."/>
        </authorList>
    </citation>
    <scope>NUCLEOTIDE SEQUENCE</scope>
    <source>
        <strain evidence="2">FC203</strain>
    </source>
</reference>
<feature type="signal peptide" evidence="1">
    <location>
        <begin position="1"/>
        <end position="20"/>
    </location>
</feature>
<name>A0AAD4E6U2_9AGAM</name>
<accession>A0AAD4E6U2</accession>